<accession>A0A6L5I2E8</accession>
<dbReference type="Proteomes" id="UP000478064">
    <property type="component" value="Unassembled WGS sequence"/>
</dbReference>
<dbReference type="InterPro" id="IPR050903">
    <property type="entry name" value="Bact_Chemotaxis_MeTrfase"/>
</dbReference>
<dbReference type="InterPro" id="IPR000014">
    <property type="entry name" value="PAS"/>
</dbReference>
<dbReference type="CDD" id="cd00130">
    <property type="entry name" value="PAS"/>
    <property type="match status" value="1"/>
</dbReference>
<comment type="caution">
    <text evidence="2">The sequence shown here is derived from an EMBL/GenBank/DDBJ whole genome shotgun (WGS) entry which is preliminary data.</text>
</comment>
<dbReference type="SUPFAM" id="SSF55785">
    <property type="entry name" value="PYP-like sensor domain (PAS domain)"/>
    <property type="match status" value="1"/>
</dbReference>
<proteinExistence type="predicted"/>
<protein>
    <submittedName>
        <fullName evidence="2">PAS domain S-box protein</fullName>
    </submittedName>
</protein>
<feature type="non-terminal residue" evidence="2">
    <location>
        <position position="102"/>
    </location>
</feature>
<dbReference type="InterPro" id="IPR035965">
    <property type="entry name" value="PAS-like_dom_sf"/>
</dbReference>
<gene>
    <name evidence="2" type="ORF">GHO27_29175</name>
</gene>
<dbReference type="PANTHER" id="PTHR24422">
    <property type="entry name" value="CHEMOTAXIS PROTEIN METHYLTRANSFERASE"/>
    <property type="match status" value="1"/>
</dbReference>
<dbReference type="Pfam" id="PF08447">
    <property type="entry name" value="PAS_3"/>
    <property type="match status" value="1"/>
</dbReference>
<reference evidence="2 3" key="1">
    <citation type="submission" date="2019-10" db="EMBL/GenBank/DDBJ databases">
        <title>Evaluation of single-gene subtyping targets for Pseudomonas.</title>
        <authorList>
            <person name="Reichler S.J."/>
            <person name="Orsi R.H."/>
            <person name="Wiedmann M."/>
            <person name="Martin N.H."/>
            <person name="Murphy S.I."/>
        </authorList>
    </citation>
    <scope>NUCLEOTIDE SEQUENCE [LARGE SCALE GENOMIC DNA]</scope>
    <source>
        <strain evidence="2 3">FSL R10-1637</strain>
    </source>
</reference>
<name>A0A6L5I2E8_9PSED</name>
<sequence>LDEMTARTQAISRSMAIIEFAPDGTILEANDNFCAVTGYAIDEIRGKHHRIFCEEPYTRTSEYVNFWRDLANGQAMSGTYLRLDKARREVWLEASYMPIVNA</sequence>
<dbReference type="PANTHER" id="PTHR24422:SF10">
    <property type="entry name" value="CHEMOTAXIS PROTEIN METHYLTRANSFERASE 2"/>
    <property type="match status" value="1"/>
</dbReference>
<feature type="domain" description="PAS fold-3" evidence="1">
    <location>
        <begin position="27"/>
        <end position="99"/>
    </location>
</feature>
<evidence type="ECO:0000313" key="2">
    <source>
        <dbReference type="EMBL" id="MQU09700.1"/>
    </source>
</evidence>
<dbReference type="RefSeq" id="WP_153376471.1">
    <property type="nucleotide sequence ID" value="NZ_WIVU01000271.1"/>
</dbReference>
<dbReference type="EMBL" id="WIVU01000271">
    <property type="protein sequence ID" value="MQU09700.1"/>
    <property type="molecule type" value="Genomic_DNA"/>
</dbReference>
<organism evidence="2 3">
    <name type="scientific">Pseudomonas helleri</name>
    <dbReference type="NCBI Taxonomy" id="1608996"/>
    <lineage>
        <taxon>Bacteria</taxon>
        <taxon>Pseudomonadati</taxon>
        <taxon>Pseudomonadota</taxon>
        <taxon>Gammaproteobacteria</taxon>
        <taxon>Pseudomonadales</taxon>
        <taxon>Pseudomonadaceae</taxon>
        <taxon>Pseudomonas</taxon>
    </lineage>
</organism>
<feature type="non-terminal residue" evidence="2">
    <location>
        <position position="1"/>
    </location>
</feature>
<dbReference type="NCBIfam" id="TIGR00229">
    <property type="entry name" value="sensory_box"/>
    <property type="match status" value="1"/>
</dbReference>
<evidence type="ECO:0000313" key="3">
    <source>
        <dbReference type="Proteomes" id="UP000478064"/>
    </source>
</evidence>
<dbReference type="InterPro" id="IPR013655">
    <property type="entry name" value="PAS_fold_3"/>
</dbReference>
<evidence type="ECO:0000259" key="1">
    <source>
        <dbReference type="Pfam" id="PF08447"/>
    </source>
</evidence>
<dbReference type="AlphaFoldDB" id="A0A6L5I2E8"/>
<dbReference type="Gene3D" id="3.30.450.20">
    <property type="entry name" value="PAS domain"/>
    <property type="match status" value="1"/>
</dbReference>